<feature type="transmembrane region" description="Helical" evidence="6">
    <location>
        <begin position="68"/>
        <end position="91"/>
    </location>
</feature>
<feature type="transmembrane region" description="Helical" evidence="6">
    <location>
        <begin position="128"/>
        <end position="148"/>
    </location>
</feature>
<keyword evidence="3 6" id="KW-1133">Transmembrane helix</keyword>
<dbReference type="PANTHER" id="PTHR28165:SF1">
    <property type="entry name" value="NON-CLASSICAL EXPORT PROTEIN 2-RELATED"/>
    <property type="match status" value="1"/>
</dbReference>
<feature type="region of interest" description="Disordered" evidence="5">
    <location>
        <begin position="149"/>
        <end position="169"/>
    </location>
</feature>
<evidence type="ECO:0000256" key="4">
    <source>
        <dbReference type="ARBA" id="ARBA00023136"/>
    </source>
</evidence>
<evidence type="ECO:0000256" key="3">
    <source>
        <dbReference type="ARBA" id="ARBA00022989"/>
    </source>
</evidence>
<dbReference type="Proteomes" id="UP001276659">
    <property type="component" value="Unassembled WGS sequence"/>
</dbReference>
<gene>
    <name evidence="8" type="ORF">OEA41_002661</name>
</gene>
<accession>A0AAD9Z3F9</accession>
<organism evidence="8 9">
    <name type="scientific">Lepraria neglecta</name>
    <dbReference type="NCBI Taxonomy" id="209136"/>
    <lineage>
        <taxon>Eukaryota</taxon>
        <taxon>Fungi</taxon>
        <taxon>Dikarya</taxon>
        <taxon>Ascomycota</taxon>
        <taxon>Pezizomycotina</taxon>
        <taxon>Lecanoromycetes</taxon>
        <taxon>OSLEUM clade</taxon>
        <taxon>Lecanoromycetidae</taxon>
        <taxon>Lecanorales</taxon>
        <taxon>Lecanorineae</taxon>
        <taxon>Stereocaulaceae</taxon>
        <taxon>Lepraria</taxon>
    </lineage>
</organism>
<evidence type="ECO:0000313" key="8">
    <source>
        <dbReference type="EMBL" id="KAK3170580.1"/>
    </source>
</evidence>
<keyword evidence="2 6" id="KW-0812">Transmembrane</keyword>
<evidence type="ECO:0000313" key="9">
    <source>
        <dbReference type="Proteomes" id="UP001276659"/>
    </source>
</evidence>
<dbReference type="EMBL" id="JASNWA010000008">
    <property type="protein sequence ID" value="KAK3170580.1"/>
    <property type="molecule type" value="Genomic_DNA"/>
</dbReference>
<evidence type="ECO:0000256" key="6">
    <source>
        <dbReference type="SAM" id="Phobius"/>
    </source>
</evidence>
<dbReference type="Pfam" id="PF01284">
    <property type="entry name" value="MARVEL"/>
    <property type="match status" value="1"/>
</dbReference>
<protein>
    <recommendedName>
        <fullName evidence="7">MARVEL domain-containing protein</fullName>
    </recommendedName>
</protein>
<evidence type="ECO:0000256" key="1">
    <source>
        <dbReference type="ARBA" id="ARBA00004141"/>
    </source>
</evidence>
<name>A0AAD9Z3F9_9LECA</name>
<comment type="caution">
    <text evidence="8">The sequence shown here is derived from an EMBL/GenBank/DDBJ whole genome shotgun (WGS) entry which is preliminary data.</text>
</comment>
<evidence type="ECO:0000256" key="2">
    <source>
        <dbReference type="ARBA" id="ARBA00022692"/>
    </source>
</evidence>
<sequence length="169" mass="17670">MQIVQLGLRGLQFFWTLLILALVGNMIAEAVGGNPSIVNYVMFVAVFGMLSLFYLIAATIVEAFAISAWFVVAADALNTLFFLIGGIVLAADLGVHSCGNKGYIATNGIVDGSTNQSKRCHEAQAVTAFLWFGFATFLASLAFSALAAKSGGAPSRGGIRRGGPAMSQV</sequence>
<dbReference type="InterPro" id="IPR052649">
    <property type="entry name" value="NCE102-like"/>
</dbReference>
<keyword evidence="9" id="KW-1185">Reference proteome</keyword>
<evidence type="ECO:0000256" key="5">
    <source>
        <dbReference type="SAM" id="MobiDB-lite"/>
    </source>
</evidence>
<dbReference type="GO" id="GO:0072659">
    <property type="term" value="P:protein localization to plasma membrane"/>
    <property type="evidence" value="ECO:0007669"/>
    <property type="project" value="TreeGrafter"/>
</dbReference>
<reference evidence="8" key="1">
    <citation type="submission" date="2022-11" db="EMBL/GenBank/DDBJ databases">
        <title>Chromosomal genome sequence assembly and mating type (MAT) locus characterization of the leprose asexual lichenized fungus Lepraria neglecta (Nyl.) Erichsen.</title>
        <authorList>
            <person name="Allen J.L."/>
            <person name="Pfeffer B."/>
        </authorList>
    </citation>
    <scope>NUCLEOTIDE SEQUENCE</scope>
    <source>
        <strain evidence="8">Allen 5258</strain>
    </source>
</reference>
<evidence type="ECO:0000259" key="7">
    <source>
        <dbReference type="Pfam" id="PF01284"/>
    </source>
</evidence>
<dbReference type="PANTHER" id="PTHR28165">
    <property type="entry name" value="NON-CLASSICAL EXPORT PROTEIN 2-RELATED"/>
    <property type="match status" value="1"/>
</dbReference>
<feature type="transmembrane region" description="Helical" evidence="6">
    <location>
        <begin position="37"/>
        <end position="56"/>
    </location>
</feature>
<proteinExistence type="predicted"/>
<keyword evidence="4 6" id="KW-0472">Membrane</keyword>
<dbReference type="GO" id="GO:0032126">
    <property type="term" value="C:eisosome"/>
    <property type="evidence" value="ECO:0007669"/>
    <property type="project" value="TreeGrafter"/>
</dbReference>
<dbReference type="AlphaFoldDB" id="A0AAD9Z3F9"/>
<dbReference type="GO" id="GO:0005886">
    <property type="term" value="C:plasma membrane"/>
    <property type="evidence" value="ECO:0007669"/>
    <property type="project" value="TreeGrafter"/>
</dbReference>
<dbReference type="GO" id="GO:0070941">
    <property type="term" value="P:eisosome assembly"/>
    <property type="evidence" value="ECO:0007669"/>
    <property type="project" value="TreeGrafter"/>
</dbReference>
<feature type="domain" description="MARVEL" evidence="7">
    <location>
        <begin position="4"/>
        <end position="143"/>
    </location>
</feature>
<dbReference type="InterPro" id="IPR008253">
    <property type="entry name" value="Marvel"/>
</dbReference>
<comment type="subcellular location">
    <subcellularLocation>
        <location evidence="1">Membrane</location>
        <topology evidence="1">Multi-pass membrane protein</topology>
    </subcellularLocation>
</comment>
<feature type="transmembrane region" description="Helical" evidence="6">
    <location>
        <begin position="12"/>
        <end position="31"/>
    </location>
</feature>